<dbReference type="AlphaFoldDB" id="A0A9P8BNJ8"/>
<keyword evidence="2" id="KW-1185">Reference proteome</keyword>
<sequence length="240" mass="27166">MYACVCRKLWSNLQAPPMAMLLEDETAMELVRLSFKVASMDYQTGRQELREWRGKEAVQDLLYYLIDTNILWDEDLNAEDELGLCRKRLDPFLSAYITHLPDSCGALKREELLAAWNPLSQVASQPPQTTTQHTSLGLCTRAVNGEAWHRPLKKKQQAATAILSDLEKVALQLKDCLDNLAKQRINLDGVNVYGIVVIGYELDLFQDSYALCTRPRLSHTYVGICATLGTPVKVPLPRWD</sequence>
<accession>A0A9P8BNJ8</accession>
<proteinExistence type="predicted"/>
<gene>
    <name evidence="1" type="ORF">KI688_006515</name>
</gene>
<dbReference type="OrthoDB" id="2435619at2759"/>
<protein>
    <submittedName>
        <fullName evidence="1">Uncharacterized protein</fullName>
    </submittedName>
</protein>
<dbReference type="Proteomes" id="UP000707451">
    <property type="component" value="Unassembled WGS sequence"/>
</dbReference>
<comment type="caution">
    <text evidence="1">The sequence shown here is derived from an EMBL/GenBank/DDBJ whole genome shotgun (WGS) entry which is preliminary data.</text>
</comment>
<reference evidence="1" key="1">
    <citation type="submission" date="2021-06" db="EMBL/GenBank/DDBJ databases">
        <title>Genome Sequence of Mortierella hyaline Strain SCG-10, a Cold-Adapted, Nitrate-Reducing Fungus Isolated from Soil in Minnesota, USA.</title>
        <authorList>
            <person name="Aldossari N."/>
        </authorList>
    </citation>
    <scope>NUCLEOTIDE SEQUENCE</scope>
    <source>
        <strain evidence="1">SCG-10</strain>
    </source>
</reference>
<dbReference type="EMBL" id="JAHRHY010000020">
    <property type="protein sequence ID" value="KAG9062183.1"/>
    <property type="molecule type" value="Genomic_DNA"/>
</dbReference>
<organism evidence="1 2">
    <name type="scientific">Linnemannia hyalina</name>
    <dbReference type="NCBI Taxonomy" id="64524"/>
    <lineage>
        <taxon>Eukaryota</taxon>
        <taxon>Fungi</taxon>
        <taxon>Fungi incertae sedis</taxon>
        <taxon>Mucoromycota</taxon>
        <taxon>Mortierellomycotina</taxon>
        <taxon>Mortierellomycetes</taxon>
        <taxon>Mortierellales</taxon>
        <taxon>Mortierellaceae</taxon>
        <taxon>Linnemannia</taxon>
    </lineage>
</organism>
<name>A0A9P8BNJ8_9FUNG</name>
<evidence type="ECO:0000313" key="2">
    <source>
        <dbReference type="Proteomes" id="UP000707451"/>
    </source>
</evidence>
<evidence type="ECO:0000313" key="1">
    <source>
        <dbReference type="EMBL" id="KAG9062183.1"/>
    </source>
</evidence>